<sequence length="366" mass="41362">MSLKFTASNLSRIKKPGANSKSSLSPLHRSKKESVQKKTPKERLEVIQQNVCMNFHLRDTDSVVRGVDSLLSNQWAEASIFHTRYYSREAKESCQVATDLLFLLRGLSMETKAEIIKYRATQLPRGGVVTINQLYSLFDFRGNTFVDQSLELNVRNGSLRKFIISNALPVILRSGTKASPSLLGQKVTYGYENTEVVARVSDYLAQISTDIAEDVPESNRAGHREALEKFKEYIQNNVSSLFVTNDQFSTGELKILVEAGYLTLTSNHHNEIDVDQYSIAFPQCGTFLKMINSGKVWMVQCLSKAAYKEMLEDALFEKWEGKKLNNFRRPFYGYDLLWILADAKGAGVIEAFQTPVGRGWRLTGKL</sequence>
<evidence type="ECO:0000256" key="1">
    <source>
        <dbReference type="ARBA" id="ARBA00093458"/>
    </source>
</evidence>
<protein>
    <submittedName>
        <fullName evidence="3">Uncharacterized protein</fullName>
    </submittedName>
</protein>
<gene>
    <name evidence="3" type="ORF">PUMCH_001973</name>
</gene>
<proteinExistence type="inferred from homology"/>
<accession>A0AAX4HAE6</accession>
<dbReference type="AlphaFoldDB" id="A0AAX4HAE6"/>
<reference evidence="3 4" key="1">
    <citation type="submission" date="2023-10" db="EMBL/GenBank/DDBJ databases">
        <title>Draft Genome Sequence of Candida saopaulonensis from a very Premature Infant with Sepsis.</title>
        <authorList>
            <person name="Ning Y."/>
            <person name="Dai R."/>
            <person name="Xiao M."/>
            <person name="Xu Y."/>
            <person name="Yan Q."/>
            <person name="Zhang L."/>
        </authorList>
    </citation>
    <scope>NUCLEOTIDE SEQUENCE [LARGE SCALE GENOMIC DNA]</scope>
    <source>
        <strain evidence="3 4">19XY460</strain>
    </source>
</reference>
<dbReference type="RefSeq" id="XP_062877073.1">
    <property type="nucleotide sequence ID" value="XM_063021003.1"/>
</dbReference>
<dbReference type="InterPro" id="IPR018865">
    <property type="entry name" value="STK19-like"/>
</dbReference>
<dbReference type="KEGG" id="asau:88173038"/>
<keyword evidence="4" id="KW-1185">Reference proteome</keyword>
<evidence type="ECO:0000313" key="3">
    <source>
        <dbReference type="EMBL" id="WPK24690.1"/>
    </source>
</evidence>
<dbReference type="PANTHER" id="PTHR15243:SF0">
    <property type="entry name" value="SERINE_THREONINE-PROTEIN KINASE 19"/>
    <property type="match status" value="1"/>
</dbReference>
<dbReference type="Pfam" id="PF10494">
    <property type="entry name" value="Stk19"/>
    <property type="match status" value="1"/>
</dbReference>
<dbReference type="Proteomes" id="UP001338582">
    <property type="component" value="Chromosome 2"/>
</dbReference>
<name>A0AAX4HAE6_9ASCO</name>
<dbReference type="EMBL" id="CP138895">
    <property type="protein sequence ID" value="WPK24690.1"/>
    <property type="molecule type" value="Genomic_DNA"/>
</dbReference>
<organism evidence="3 4">
    <name type="scientific">Australozyma saopauloensis</name>
    <dbReference type="NCBI Taxonomy" id="291208"/>
    <lineage>
        <taxon>Eukaryota</taxon>
        <taxon>Fungi</taxon>
        <taxon>Dikarya</taxon>
        <taxon>Ascomycota</taxon>
        <taxon>Saccharomycotina</taxon>
        <taxon>Pichiomycetes</taxon>
        <taxon>Metschnikowiaceae</taxon>
        <taxon>Australozyma</taxon>
    </lineage>
</organism>
<feature type="region of interest" description="Disordered" evidence="2">
    <location>
        <begin position="1"/>
        <end position="41"/>
    </location>
</feature>
<comment type="similarity">
    <text evidence="1">Belongs to the STK19 family.</text>
</comment>
<evidence type="ECO:0000313" key="4">
    <source>
        <dbReference type="Proteomes" id="UP001338582"/>
    </source>
</evidence>
<feature type="compositionally biased region" description="Basic and acidic residues" evidence="2">
    <location>
        <begin position="32"/>
        <end position="41"/>
    </location>
</feature>
<dbReference type="GeneID" id="88173038"/>
<dbReference type="PANTHER" id="PTHR15243">
    <property type="entry name" value="SERINE/THREONINE-PROTEIN KINASE 19"/>
    <property type="match status" value="1"/>
</dbReference>
<feature type="compositionally biased region" description="Polar residues" evidence="2">
    <location>
        <begin position="1"/>
        <end position="11"/>
    </location>
</feature>
<evidence type="ECO:0000256" key="2">
    <source>
        <dbReference type="SAM" id="MobiDB-lite"/>
    </source>
</evidence>
<dbReference type="GO" id="GO:0046579">
    <property type="term" value="P:positive regulation of Ras protein signal transduction"/>
    <property type="evidence" value="ECO:0007669"/>
    <property type="project" value="TreeGrafter"/>
</dbReference>